<dbReference type="Proteomes" id="UP000682877">
    <property type="component" value="Chromosome 8"/>
</dbReference>
<protein>
    <submittedName>
        <fullName evidence="1">Uncharacterized protein</fullName>
    </submittedName>
</protein>
<dbReference type="PANTHER" id="PTHR31008">
    <property type="entry name" value="COP1-INTERACTING PROTEIN-RELATED"/>
    <property type="match status" value="1"/>
</dbReference>
<keyword evidence="2" id="KW-1185">Reference proteome</keyword>
<reference evidence="1" key="1">
    <citation type="submission" date="2021-01" db="EMBL/GenBank/DDBJ databases">
        <authorList>
            <person name="Bezrukov I."/>
        </authorList>
    </citation>
    <scope>NUCLEOTIDE SEQUENCE</scope>
</reference>
<name>A0A8S2B427_ARAAE</name>
<dbReference type="AlphaFoldDB" id="A0A8S2B427"/>
<dbReference type="PANTHER" id="PTHR31008:SF13">
    <property type="entry name" value="COP1-INTERACTING PROTEIN-LIKE PROTEIN-RELATED"/>
    <property type="match status" value="1"/>
</dbReference>
<sequence>MKADTVLDYAVFELSPKHSRCELFISNLFNMLKFRKWRKESIHLIWKSHSWKQLGHYILKDLTTAIAQASVNSFDPQTVSDLQHLDEACGKYISLPQRRPDLITKNLNTNAQTLVNIEKNSNSGGTKRMVVAKSTELKRLSADVSSTAHALPEKSVLRGWSIVSDVAFDFTMENKKSDSGSNEEERKGELWFQILQCGTIIMFPYRRSRSRSAHIAGGIDIKSDERHSKGRKKELFPEDEKQALFSKTSFCRNYQLNSMEKKADPEPSTHRLRF</sequence>
<accession>A0A8S2B427</accession>
<gene>
    <name evidence="1" type="ORF">AARE701A_LOCUS21309</name>
</gene>
<organism evidence="1 2">
    <name type="scientific">Arabidopsis arenosa</name>
    <name type="common">Sand rock-cress</name>
    <name type="synonym">Cardaminopsis arenosa</name>
    <dbReference type="NCBI Taxonomy" id="38785"/>
    <lineage>
        <taxon>Eukaryota</taxon>
        <taxon>Viridiplantae</taxon>
        <taxon>Streptophyta</taxon>
        <taxon>Embryophyta</taxon>
        <taxon>Tracheophyta</taxon>
        <taxon>Spermatophyta</taxon>
        <taxon>Magnoliopsida</taxon>
        <taxon>eudicotyledons</taxon>
        <taxon>Gunneridae</taxon>
        <taxon>Pentapetalae</taxon>
        <taxon>rosids</taxon>
        <taxon>malvids</taxon>
        <taxon>Brassicales</taxon>
        <taxon>Brassicaceae</taxon>
        <taxon>Camelineae</taxon>
        <taxon>Arabidopsis</taxon>
    </lineage>
</organism>
<evidence type="ECO:0000313" key="2">
    <source>
        <dbReference type="Proteomes" id="UP000682877"/>
    </source>
</evidence>
<evidence type="ECO:0000313" key="1">
    <source>
        <dbReference type="EMBL" id="CAE6236332.1"/>
    </source>
</evidence>
<dbReference type="EMBL" id="LR999458">
    <property type="protein sequence ID" value="CAE6236332.1"/>
    <property type="molecule type" value="Genomic_DNA"/>
</dbReference>
<proteinExistence type="predicted"/>